<accession>A0AAW1PRN1</accession>
<evidence type="ECO:0000313" key="2">
    <source>
        <dbReference type="EMBL" id="KAK9811102.1"/>
    </source>
</evidence>
<reference evidence="2 3" key="1">
    <citation type="journal article" date="2024" name="Nat. Commun.">
        <title>Phylogenomics reveals the evolutionary origins of lichenization in chlorophyte algae.</title>
        <authorList>
            <person name="Puginier C."/>
            <person name="Libourel C."/>
            <person name="Otte J."/>
            <person name="Skaloud P."/>
            <person name="Haon M."/>
            <person name="Grisel S."/>
            <person name="Petersen M."/>
            <person name="Berrin J.G."/>
            <person name="Delaux P.M."/>
            <person name="Dal Grande F."/>
            <person name="Keller J."/>
        </authorList>
    </citation>
    <scope>NUCLEOTIDE SEQUENCE [LARGE SCALE GENOMIC DNA]</scope>
    <source>
        <strain evidence="2 3">SAG 2036</strain>
    </source>
</reference>
<evidence type="ECO:0000313" key="3">
    <source>
        <dbReference type="Proteomes" id="UP001465755"/>
    </source>
</evidence>
<proteinExistence type="predicted"/>
<protein>
    <submittedName>
        <fullName evidence="2">Uncharacterized protein</fullName>
    </submittedName>
</protein>
<sequence length="425" mass="46326">MTSSKRRLSSAPEFCLATATSRQLNSRDVAETLSPPVRCRLGNCQVSVASANQQAAIPASDSHVVKVQDNEHAFAAIFTAASNVSGLSYLRVKLHQHLQAQMRLQQGSVTAVPAALASIGAAFRRLAPSHNDLFEGVSFTFVYLDMAHEIVYLASKGVCKTAACSLQEKKALLVSDNHTFASTDAKENEGVQVQSLALDSHLDSIVLGSTGFWQELAPAKALLRLGLFYQEAPLACNSNPAAHLTNFGLHAVTQRMGRLSDPRMCALSSVSALQRLYMGSRDNFPGHDSLPLLRRRGDVHGDMTVIVLRLSWSGLHNHLPDNRYRKCVSFPQGSAYAPTHIRPSAAEHWSLLRMHFRTFPAASRQLTLRKWDRTLAALQEVDRMQTGEELGTASETQRSNAAPSKKTGKRCNSAVPTIESSTAGR</sequence>
<organism evidence="2 3">
    <name type="scientific">Symbiochloris irregularis</name>
    <dbReference type="NCBI Taxonomy" id="706552"/>
    <lineage>
        <taxon>Eukaryota</taxon>
        <taxon>Viridiplantae</taxon>
        <taxon>Chlorophyta</taxon>
        <taxon>core chlorophytes</taxon>
        <taxon>Trebouxiophyceae</taxon>
        <taxon>Trebouxiales</taxon>
        <taxon>Trebouxiaceae</taxon>
        <taxon>Symbiochloris</taxon>
    </lineage>
</organism>
<feature type="compositionally biased region" description="Polar residues" evidence="1">
    <location>
        <begin position="414"/>
        <end position="425"/>
    </location>
</feature>
<gene>
    <name evidence="2" type="ORF">WJX73_002949</name>
</gene>
<comment type="caution">
    <text evidence="2">The sequence shown here is derived from an EMBL/GenBank/DDBJ whole genome shotgun (WGS) entry which is preliminary data.</text>
</comment>
<dbReference type="EMBL" id="JALJOQ010000011">
    <property type="protein sequence ID" value="KAK9811102.1"/>
    <property type="molecule type" value="Genomic_DNA"/>
</dbReference>
<feature type="compositionally biased region" description="Polar residues" evidence="1">
    <location>
        <begin position="393"/>
        <end position="402"/>
    </location>
</feature>
<feature type="region of interest" description="Disordered" evidence="1">
    <location>
        <begin position="386"/>
        <end position="425"/>
    </location>
</feature>
<name>A0AAW1PRN1_9CHLO</name>
<keyword evidence="3" id="KW-1185">Reference proteome</keyword>
<dbReference type="Proteomes" id="UP001465755">
    <property type="component" value="Unassembled WGS sequence"/>
</dbReference>
<dbReference type="AlphaFoldDB" id="A0AAW1PRN1"/>
<evidence type="ECO:0000256" key="1">
    <source>
        <dbReference type="SAM" id="MobiDB-lite"/>
    </source>
</evidence>